<dbReference type="Pfam" id="PF00892">
    <property type="entry name" value="EamA"/>
    <property type="match status" value="2"/>
</dbReference>
<evidence type="ECO:0000313" key="10">
    <source>
        <dbReference type="Proteomes" id="UP000008311"/>
    </source>
</evidence>
<dbReference type="EMBL" id="EQ973817">
    <property type="protein sequence ID" value="EEF44915.1"/>
    <property type="molecule type" value="Genomic_DNA"/>
</dbReference>
<dbReference type="OrthoDB" id="1727045at2759"/>
<dbReference type="PANTHER" id="PTHR31218">
    <property type="entry name" value="WAT1-RELATED PROTEIN"/>
    <property type="match status" value="1"/>
</dbReference>
<evidence type="ECO:0000313" key="9">
    <source>
        <dbReference type="EMBL" id="EEF44915.1"/>
    </source>
</evidence>
<gene>
    <name evidence="9" type="ORF">RCOM_0851810</name>
</gene>
<feature type="transmembrane region" description="Helical" evidence="6">
    <location>
        <begin position="300"/>
        <end position="318"/>
    </location>
</feature>
<feature type="transmembrane region" description="Helical" evidence="6">
    <location>
        <begin position="273"/>
        <end position="294"/>
    </location>
</feature>
<reference evidence="10" key="1">
    <citation type="journal article" date="2010" name="Nat. Biotechnol.">
        <title>Draft genome sequence of the oilseed species Ricinus communis.</title>
        <authorList>
            <person name="Chan A.P."/>
            <person name="Crabtree J."/>
            <person name="Zhao Q."/>
            <person name="Lorenzi H."/>
            <person name="Orvis J."/>
            <person name="Puiu D."/>
            <person name="Melake-Berhan A."/>
            <person name="Jones K.M."/>
            <person name="Redman J."/>
            <person name="Chen G."/>
            <person name="Cahoon E.B."/>
            <person name="Gedil M."/>
            <person name="Stanke M."/>
            <person name="Haas B.J."/>
            <person name="Wortman J.R."/>
            <person name="Fraser-Liggett C.M."/>
            <person name="Ravel J."/>
            <person name="Rabinowicz P.D."/>
        </authorList>
    </citation>
    <scope>NUCLEOTIDE SEQUENCE [LARGE SCALE GENOMIC DNA]</scope>
    <source>
        <strain evidence="10">cv. Hale</strain>
    </source>
</reference>
<dbReference type="GO" id="GO:0005886">
    <property type="term" value="C:plasma membrane"/>
    <property type="evidence" value="ECO:0000318"/>
    <property type="project" value="GO_Central"/>
</dbReference>
<feature type="transmembrane region" description="Helical" evidence="6">
    <location>
        <begin position="141"/>
        <end position="159"/>
    </location>
</feature>
<dbReference type="eggNOG" id="ENOG502RNNC">
    <property type="taxonomic scope" value="Eukaryota"/>
</dbReference>
<dbReference type="KEGG" id="rcu:8280555"/>
<evidence type="ECO:0000256" key="1">
    <source>
        <dbReference type="ARBA" id="ARBA00004141"/>
    </source>
</evidence>
<feature type="transmembrane region" description="Helical" evidence="6">
    <location>
        <begin position="209"/>
        <end position="231"/>
    </location>
</feature>
<evidence type="ECO:0000256" key="4">
    <source>
        <dbReference type="ARBA" id="ARBA00022989"/>
    </source>
</evidence>
<protein>
    <recommendedName>
        <fullName evidence="6">WAT1-related protein</fullName>
    </recommendedName>
</protein>
<evidence type="ECO:0000256" key="7">
    <source>
        <dbReference type="SAM" id="MobiDB-lite"/>
    </source>
</evidence>
<dbReference type="InParanoid" id="B9RUC8"/>
<dbReference type="AlphaFoldDB" id="B9RUC8"/>
<dbReference type="GO" id="GO:0022857">
    <property type="term" value="F:transmembrane transporter activity"/>
    <property type="evidence" value="ECO:0007669"/>
    <property type="project" value="InterPro"/>
</dbReference>
<comment type="similarity">
    <text evidence="2 6">Belongs to the drug/metabolite transporter (DMT) superfamily. Plant drug/metabolite exporter (P-DME) (TC 2.A.7.4) family.</text>
</comment>
<dbReference type="InterPro" id="IPR030184">
    <property type="entry name" value="WAT1-related"/>
</dbReference>
<dbReference type="InterPro" id="IPR037185">
    <property type="entry name" value="EmrE-like"/>
</dbReference>
<evidence type="ECO:0000256" key="2">
    <source>
        <dbReference type="ARBA" id="ARBA00007635"/>
    </source>
</evidence>
<feature type="transmembrane region" description="Helical" evidence="6">
    <location>
        <begin position="74"/>
        <end position="96"/>
    </location>
</feature>
<organism evidence="9 10">
    <name type="scientific">Ricinus communis</name>
    <name type="common">Castor bean</name>
    <dbReference type="NCBI Taxonomy" id="3988"/>
    <lineage>
        <taxon>Eukaryota</taxon>
        <taxon>Viridiplantae</taxon>
        <taxon>Streptophyta</taxon>
        <taxon>Embryophyta</taxon>
        <taxon>Tracheophyta</taxon>
        <taxon>Spermatophyta</taxon>
        <taxon>Magnoliopsida</taxon>
        <taxon>eudicotyledons</taxon>
        <taxon>Gunneridae</taxon>
        <taxon>Pentapetalae</taxon>
        <taxon>rosids</taxon>
        <taxon>fabids</taxon>
        <taxon>Malpighiales</taxon>
        <taxon>Euphorbiaceae</taxon>
        <taxon>Acalyphoideae</taxon>
        <taxon>Acalypheae</taxon>
        <taxon>Ricinus</taxon>
    </lineage>
</organism>
<feature type="domain" description="EamA" evidence="8">
    <location>
        <begin position="186"/>
        <end position="316"/>
    </location>
</feature>
<accession>B9RUC8</accession>
<proteinExistence type="inferred from homology"/>
<dbReference type="STRING" id="3988.B9RUC8"/>
<feature type="compositionally biased region" description="Polar residues" evidence="7">
    <location>
        <begin position="332"/>
        <end position="345"/>
    </location>
</feature>
<dbReference type="OMA" id="VANICAY"/>
<evidence type="ECO:0000259" key="8">
    <source>
        <dbReference type="Pfam" id="PF00892"/>
    </source>
</evidence>
<feature type="region of interest" description="Disordered" evidence="7">
    <location>
        <begin position="329"/>
        <end position="353"/>
    </location>
</feature>
<comment type="subcellular location">
    <subcellularLocation>
        <location evidence="1 6">Membrane</location>
        <topology evidence="1 6">Multi-pass membrane protein</topology>
    </subcellularLocation>
</comment>
<feature type="transmembrane region" description="Helical" evidence="6">
    <location>
        <begin position="39"/>
        <end position="62"/>
    </location>
</feature>
<feature type="transmembrane region" description="Helical" evidence="6">
    <location>
        <begin position="243"/>
        <end position="266"/>
    </location>
</feature>
<evidence type="ECO:0000256" key="5">
    <source>
        <dbReference type="ARBA" id="ARBA00023136"/>
    </source>
</evidence>
<evidence type="ECO:0000256" key="6">
    <source>
        <dbReference type="RuleBase" id="RU363077"/>
    </source>
</evidence>
<name>B9RUC8_RICCO</name>
<evidence type="ECO:0000256" key="3">
    <source>
        <dbReference type="ARBA" id="ARBA00022692"/>
    </source>
</evidence>
<keyword evidence="5 6" id="KW-0472">Membrane</keyword>
<dbReference type="Proteomes" id="UP000008311">
    <property type="component" value="Unassembled WGS sequence"/>
</dbReference>
<keyword evidence="4 6" id="KW-1133">Transmembrane helix</keyword>
<feature type="domain" description="EamA" evidence="8">
    <location>
        <begin position="18"/>
        <end position="157"/>
    </location>
</feature>
<sequence>MASIYCYKNILPFAAMVAAECAAVGVNTIFKAASLKGMNYYVFIFYTTLINTLVLLPILFFFCRSTTINPRLSLFRFPVSSKICIVGIIGVITQIASYKGIEYSSPTLSSALSNLTLPFTFILAIVLRMEKLDFKSSRTQAKIIGTVVSISGALMVVLYKGPVIGLTSLIRSTKSDWVIGGLLLSIQYSLYSVWYIIQTQIIQIYPAEIQVTFLVNLYSTIIAAPVCFLAEPNLSAWRLRPDIELAALAYSGLFGASFITIVHLWGLRQKGPVYVTSFKPLSIAIAAAMGALFLGDALHLGSVIGAIFISVGFYALIWGKLQEEKIEECDSDTSNSPINSRSPLLQSKKVEDA</sequence>
<keyword evidence="10" id="KW-1185">Reference proteome</keyword>
<dbReference type="SUPFAM" id="SSF103481">
    <property type="entry name" value="Multidrug resistance efflux transporter EmrE"/>
    <property type="match status" value="2"/>
</dbReference>
<keyword evidence="3 6" id="KW-0812">Transmembrane</keyword>
<feature type="transmembrane region" description="Helical" evidence="6">
    <location>
        <begin position="179"/>
        <end position="197"/>
    </location>
</feature>
<feature type="transmembrane region" description="Helical" evidence="6">
    <location>
        <begin position="108"/>
        <end position="129"/>
    </location>
</feature>
<dbReference type="InterPro" id="IPR000620">
    <property type="entry name" value="EamA_dom"/>
</dbReference>